<dbReference type="PRINTS" id="PR00167">
    <property type="entry name" value="CACHANNEL"/>
</dbReference>
<evidence type="ECO:0000259" key="18">
    <source>
        <dbReference type="Pfam" id="PF00520"/>
    </source>
</evidence>
<accession>A0A9X0D6N9</accession>
<dbReference type="InterPro" id="IPR027359">
    <property type="entry name" value="Volt_channel_dom_sf"/>
</dbReference>
<keyword evidence="13" id="KW-0325">Glycoprotein</keyword>
<dbReference type="Gene3D" id="1.10.287.70">
    <property type="match status" value="2"/>
</dbReference>
<keyword evidence="12 17" id="KW-0472">Membrane</keyword>
<keyword evidence="20" id="KW-1185">Reference proteome</keyword>
<organism evidence="19 20">
    <name type="scientific">Desmophyllum pertusum</name>
    <dbReference type="NCBI Taxonomy" id="174260"/>
    <lineage>
        <taxon>Eukaryota</taxon>
        <taxon>Metazoa</taxon>
        <taxon>Cnidaria</taxon>
        <taxon>Anthozoa</taxon>
        <taxon>Hexacorallia</taxon>
        <taxon>Scleractinia</taxon>
        <taxon>Caryophylliina</taxon>
        <taxon>Caryophylliidae</taxon>
        <taxon>Desmophyllum</taxon>
    </lineage>
</organism>
<evidence type="ECO:0000256" key="4">
    <source>
        <dbReference type="ARBA" id="ARBA00022673"/>
    </source>
</evidence>
<protein>
    <submittedName>
        <fullName evidence="19">Voltage-dependent L-type calcium channel subunit alpha-1C</fullName>
    </submittedName>
</protein>
<keyword evidence="6 15" id="KW-0479">Metal-binding</keyword>
<dbReference type="OrthoDB" id="5980718at2759"/>
<evidence type="ECO:0000256" key="14">
    <source>
        <dbReference type="ARBA" id="ARBA00023303"/>
    </source>
</evidence>
<dbReference type="Gene3D" id="6.10.250.2500">
    <property type="match status" value="1"/>
</dbReference>
<keyword evidence="5 17" id="KW-0812">Transmembrane</keyword>
<evidence type="ECO:0000256" key="9">
    <source>
        <dbReference type="ARBA" id="ARBA00022882"/>
    </source>
</evidence>
<evidence type="ECO:0000256" key="16">
    <source>
        <dbReference type="RuleBase" id="RU003808"/>
    </source>
</evidence>
<dbReference type="EMBL" id="MU825433">
    <property type="protein sequence ID" value="KAJ7389427.1"/>
    <property type="molecule type" value="Genomic_DNA"/>
</dbReference>
<dbReference type="GO" id="GO:0046872">
    <property type="term" value="F:metal ion binding"/>
    <property type="evidence" value="ECO:0007669"/>
    <property type="project" value="UniProtKB-KW"/>
</dbReference>
<evidence type="ECO:0000256" key="11">
    <source>
        <dbReference type="ARBA" id="ARBA00023065"/>
    </source>
</evidence>
<dbReference type="Gene3D" id="1.20.120.350">
    <property type="entry name" value="Voltage-gated potassium channels. Chain C"/>
    <property type="match status" value="2"/>
</dbReference>
<evidence type="ECO:0000256" key="3">
    <source>
        <dbReference type="ARBA" id="ARBA00022568"/>
    </source>
</evidence>
<dbReference type="GO" id="GO:0005891">
    <property type="term" value="C:voltage-gated calcium channel complex"/>
    <property type="evidence" value="ECO:0007669"/>
    <property type="project" value="InterPro"/>
</dbReference>
<dbReference type="PANTHER" id="PTHR45628">
    <property type="entry name" value="VOLTAGE-DEPENDENT CALCIUM CHANNEL TYPE A SUBUNIT ALPHA-1"/>
    <property type="match status" value="1"/>
</dbReference>
<evidence type="ECO:0000256" key="6">
    <source>
        <dbReference type="ARBA" id="ARBA00022723"/>
    </source>
</evidence>
<sequence>MADESKDPARNSENKLRAATEVFQRKYRSMSTYGEQVIDDANRSKKALFCLAEDNPLRFYCKKIVESKKFEYFILLTIAANCVVLMLEEPLPNGDTTERNKQLEQSEKYFVIIYCIEAATKIIANGFLLRKDAYLRNGWNMLDFVVVVVGLVGMISDLEFSGAGNGNSLKESESLKVLRAVRVLRPLKIVSGIPSLQVVMKSIARAMIPLLQILFLILFVIVIYAIVGLELLRGKFTSHVIIQPQSYDARDYNTRVVTSIVYISLIIIGSFFMLNLVLGVLSGEFAKERERAENRRTFFKYRSREKLERQYNDYSDWIGRAEDILLREEREKHGVGEGGPRDPLKKRYSLSDSIMHLIEDRGEIRKYLRNKSESWSESSTTMRKVKKKEKLIRMQVRGIVKSQVFYWSVIVCVFLNTVLMSVEHYGQPDWLGNFQEVSEYVFLTIFIAEMLLKMYGLGFRVYFKSAFNRFDCAVVLGGVIEIVVQSFTSYSFGISVLRSLRLLRVFKFTRFWASLRNFVTSLLNSMRSILSLIFLLLLFIFIFALLGMQLFGGKFSERHDAPRTNFDNFLKAMLAVFQIMTGEDWNAVMHDGIVASGGPHTITGMLSSLYFVSLVILGNCILKCT</sequence>
<feature type="binding site" evidence="15">
    <location>
        <position position="583"/>
    </location>
    <ligand>
        <name>Ca(2+)</name>
        <dbReference type="ChEBI" id="CHEBI:29108"/>
    </ligand>
</feature>
<feature type="domain" description="Ion transport" evidence="18">
    <location>
        <begin position="403"/>
        <end position="622"/>
    </location>
</feature>
<evidence type="ECO:0000313" key="20">
    <source>
        <dbReference type="Proteomes" id="UP001163046"/>
    </source>
</evidence>
<dbReference type="InterPro" id="IPR002077">
    <property type="entry name" value="VDCCAlpha1"/>
</dbReference>
<gene>
    <name evidence="19" type="primary">CACNA1C_2</name>
    <name evidence="19" type="ORF">OS493_031671</name>
</gene>
<feature type="transmembrane region" description="Helical" evidence="17">
    <location>
        <begin position="442"/>
        <end position="463"/>
    </location>
</feature>
<dbReference type="GO" id="GO:0098703">
    <property type="term" value="P:calcium ion import across plasma membrane"/>
    <property type="evidence" value="ECO:0007669"/>
    <property type="project" value="TreeGrafter"/>
</dbReference>
<dbReference type="FunFam" id="1.20.120.350:FF:000009">
    <property type="entry name" value="Voltage-dependent T-type calcium channel subunit alpha"/>
    <property type="match status" value="1"/>
</dbReference>
<dbReference type="InterPro" id="IPR005821">
    <property type="entry name" value="Ion_trans_dom"/>
</dbReference>
<keyword evidence="2" id="KW-0813">Transport</keyword>
<comment type="subcellular location">
    <subcellularLocation>
        <location evidence="1 16">Membrane</location>
        <topology evidence="1 16">Multi-pass membrane protein</topology>
    </subcellularLocation>
</comment>
<comment type="similarity">
    <text evidence="16">Belongs to the calcium channel alpha-1 subunit (TC 1.A.1.11) family.</text>
</comment>
<evidence type="ECO:0000256" key="13">
    <source>
        <dbReference type="ARBA" id="ARBA00023180"/>
    </source>
</evidence>
<feature type="transmembrane region" description="Helical" evidence="17">
    <location>
        <begin position="601"/>
        <end position="622"/>
    </location>
</feature>
<evidence type="ECO:0000256" key="15">
    <source>
        <dbReference type="PIRSR" id="PIRSR602077-1"/>
    </source>
</evidence>
<name>A0A9X0D6N9_9CNID</name>
<evidence type="ECO:0000256" key="2">
    <source>
        <dbReference type="ARBA" id="ARBA00022448"/>
    </source>
</evidence>
<evidence type="ECO:0000256" key="8">
    <source>
        <dbReference type="ARBA" id="ARBA00022837"/>
    </source>
</evidence>
<dbReference type="GO" id="GO:0008331">
    <property type="term" value="F:high voltage-gated calcium channel activity"/>
    <property type="evidence" value="ECO:0007669"/>
    <property type="project" value="TreeGrafter"/>
</dbReference>
<proteinExistence type="inferred from homology"/>
<keyword evidence="4 16" id="KW-0107">Calcium channel</keyword>
<dbReference type="FunFam" id="1.20.120.350:FF:000001">
    <property type="entry name" value="Voltage-dependent L-type calcium channel subunit alpha"/>
    <property type="match status" value="1"/>
</dbReference>
<keyword evidence="7" id="KW-0677">Repeat</keyword>
<keyword evidence="10 17" id="KW-1133">Transmembrane helix</keyword>
<evidence type="ECO:0000313" key="19">
    <source>
        <dbReference type="EMBL" id="KAJ7389427.1"/>
    </source>
</evidence>
<dbReference type="Pfam" id="PF00520">
    <property type="entry name" value="Ion_trans"/>
    <property type="match status" value="3"/>
</dbReference>
<keyword evidence="9 16" id="KW-0851">Voltage-gated channel</keyword>
<dbReference type="PANTHER" id="PTHR45628:SF7">
    <property type="entry name" value="VOLTAGE-DEPENDENT CALCIUM CHANNEL TYPE A SUBUNIT ALPHA-1"/>
    <property type="match status" value="1"/>
</dbReference>
<keyword evidence="14" id="KW-0407">Ion channel</keyword>
<evidence type="ECO:0000256" key="5">
    <source>
        <dbReference type="ARBA" id="ARBA00022692"/>
    </source>
</evidence>
<evidence type="ECO:0000256" key="17">
    <source>
        <dbReference type="SAM" id="Phobius"/>
    </source>
</evidence>
<dbReference type="AlphaFoldDB" id="A0A9X0D6N9"/>
<evidence type="ECO:0000256" key="10">
    <source>
        <dbReference type="ARBA" id="ARBA00022989"/>
    </source>
</evidence>
<feature type="domain" description="Ion transport" evidence="18">
    <location>
        <begin position="247"/>
        <end position="292"/>
    </location>
</feature>
<comment type="caution">
    <text evidence="19">The sequence shown here is derived from an EMBL/GenBank/DDBJ whole genome shotgun (WGS) entry which is preliminary data.</text>
</comment>
<feature type="transmembrane region" description="Helical" evidence="17">
    <location>
        <begin position="529"/>
        <end position="552"/>
    </location>
</feature>
<evidence type="ECO:0000256" key="12">
    <source>
        <dbReference type="ARBA" id="ARBA00023136"/>
    </source>
</evidence>
<feature type="transmembrane region" description="Helical" evidence="17">
    <location>
        <begin position="207"/>
        <end position="227"/>
    </location>
</feature>
<feature type="transmembrane region" description="Helical" evidence="17">
    <location>
        <begin position="260"/>
        <end position="281"/>
    </location>
</feature>
<evidence type="ECO:0000256" key="1">
    <source>
        <dbReference type="ARBA" id="ARBA00004141"/>
    </source>
</evidence>
<dbReference type="Proteomes" id="UP001163046">
    <property type="component" value="Unassembled WGS sequence"/>
</dbReference>
<keyword evidence="3 16" id="KW-0109">Calcium transport</keyword>
<keyword evidence="8 15" id="KW-0106">Calcium</keyword>
<evidence type="ECO:0000256" key="7">
    <source>
        <dbReference type="ARBA" id="ARBA00022737"/>
    </source>
</evidence>
<dbReference type="InterPro" id="IPR050599">
    <property type="entry name" value="VDCC_alpha-1_subunit"/>
</dbReference>
<feature type="transmembrane region" description="Helical" evidence="17">
    <location>
        <begin position="70"/>
        <end position="87"/>
    </location>
</feature>
<reference evidence="19" key="1">
    <citation type="submission" date="2023-01" db="EMBL/GenBank/DDBJ databases">
        <title>Genome assembly of the deep-sea coral Lophelia pertusa.</title>
        <authorList>
            <person name="Herrera S."/>
            <person name="Cordes E."/>
        </authorList>
    </citation>
    <scope>NUCLEOTIDE SEQUENCE</scope>
    <source>
        <strain evidence="19">USNM1676648</strain>
        <tissue evidence="19">Polyp</tissue>
    </source>
</reference>
<keyword evidence="11" id="KW-0406">Ion transport</keyword>
<feature type="transmembrane region" description="Helical" evidence="17">
    <location>
        <begin position="404"/>
        <end position="422"/>
    </location>
</feature>
<feature type="domain" description="Ion transport" evidence="18">
    <location>
        <begin position="68"/>
        <end position="237"/>
    </location>
</feature>
<feature type="transmembrane region" description="Helical" evidence="17">
    <location>
        <begin position="109"/>
        <end position="129"/>
    </location>
</feature>
<dbReference type="SUPFAM" id="SSF81324">
    <property type="entry name" value="Voltage-gated potassium channels"/>
    <property type="match status" value="2"/>
</dbReference>